<dbReference type="PRINTS" id="PR01607">
    <property type="entry name" value="APYRASEFAMLY"/>
</dbReference>
<dbReference type="EMBL" id="DNZF01000075">
    <property type="protein sequence ID" value="HBK52989.1"/>
    <property type="molecule type" value="Genomic_DNA"/>
</dbReference>
<keyword evidence="3" id="KW-0378">Hydrolase</keyword>
<dbReference type="InterPro" id="IPR036907">
    <property type="entry name" value="5'-Nucleotdase_C_sf"/>
</dbReference>
<evidence type="ECO:0000259" key="4">
    <source>
        <dbReference type="PROSITE" id="PS51272"/>
    </source>
</evidence>
<dbReference type="GO" id="GO:0046872">
    <property type="term" value="F:metal ion binding"/>
    <property type="evidence" value="ECO:0007669"/>
    <property type="project" value="InterPro"/>
</dbReference>
<dbReference type="InterPro" id="IPR008334">
    <property type="entry name" value="5'-Nucleotdase_C"/>
</dbReference>
<dbReference type="InterPro" id="IPR004843">
    <property type="entry name" value="Calcineurin-like_PHP"/>
</dbReference>
<proteinExistence type="inferred from homology"/>
<keyword evidence="2" id="KW-0677">Repeat</keyword>
<feature type="domain" description="SLH" evidence="4">
    <location>
        <begin position="537"/>
        <end position="600"/>
    </location>
</feature>
<comment type="caution">
    <text evidence="5">The sequence shown here is derived from an EMBL/GenBank/DDBJ whole genome shotgun (WGS) entry which is preliminary data.</text>
</comment>
<dbReference type="PROSITE" id="PS00786">
    <property type="entry name" value="5_NUCLEOTIDASE_2"/>
    <property type="match status" value="1"/>
</dbReference>
<gene>
    <name evidence="5" type="ORF">DDZ44_03500</name>
</gene>
<keyword evidence="1 3" id="KW-0732">Signal</keyword>
<dbReference type="InterPro" id="IPR029052">
    <property type="entry name" value="Metallo-depent_PP-like"/>
</dbReference>
<accession>A0A354YUY0</accession>
<feature type="domain" description="SLH" evidence="4">
    <location>
        <begin position="601"/>
        <end position="660"/>
    </location>
</feature>
<dbReference type="SUPFAM" id="SSF55816">
    <property type="entry name" value="5'-nucleotidase (syn. UDP-sugar hydrolase), C-terminal domain"/>
    <property type="match status" value="1"/>
</dbReference>
<dbReference type="Pfam" id="PF00395">
    <property type="entry name" value="SLH"/>
    <property type="match status" value="2"/>
</dbReference>
<dbReference type="AlphaFoldDB" id="A0A354YUY0"/>
<dbReference type="GO" id="GO:0000166">
    <property type="term" value="F:nucleotide binding"/>
    <property type="evidence" value="ECO:0007669"/>
    <property type="project" value="UniProtKB-KW"/>
</dbReference>
<dbReference type="Proteomes" id="UP000263273">
    <property type="component" value="Unassembled WGS sequence"/>
</dbReference>
<dbReference type="InterPro" id="IPR006179">
    <property type="entry name" value="5_nucleotidase/apyrase"/>
</dbReference>
<evidence type="ECO:0000313" key="6">
    <source>
        <dbReference type="Proteomes" id="UP000263273"/>
    </source>
</evidence>
<name>A0A354YUY0_9FIRM</name>
<feature type="signal peptide" evidence="3">
    <location>
        <begin position="1"/>
        <end position="27"/>
    </location>
</feature>
<feature type="chain" id="PRO_5016482273" evidence="3">
    <location>
        <begin position="28"/>
        <end position="733"/>
    </location>
</feature>
<evidence type="ECO:0000313" key="5">
    <source>
        <dbReference type="EMBL" id="HBK52989.1"/>
    </source>
</evidence>
<dbReference type="PANTHER" id="PTHR11575">
    <property type="entry name" value="5'-NUCLEOTIDASE-RELATED"/>
    <property type="match status" value="1"/>
</dbReference>
<protein>
    <submittedName>
        <fullName evidence="5">Bifunctional metallophosphatase/5'-nucleotidase</fullName>
    </submittedName>
</protein>
<keyword evidence="3" id="KW-0547">Nucleotide-binding</keyword>
<dbReference type="PROSITE" id="PS51272">
    <property type="entry name" value="SLH"/>
    <property type="match status" value="3"/>
</dbReference>
<evidence type="ECO:0000256" key="3">
    <source>
        <dbReference type="RuleBase" id="RU362119"/>
    </source>
</evidence>
<dbReference type="InterPro" id="IPR001119">
    <property type="entry name" value="SLH_dom"/>
</dbReference>
<dbReference type="Pfam" id="PF00149">
    <property type="entry name" value="Metallophos"/>
    <property type="match status" value="1"/>
</dbReference>
<dbReference type="InterPro" id="IPR006146">
    <property type="entry name" value="5'-Nucleotdase_CS"/>
</dbReference>
<dbReference type="GO" id="GO:0009166">
    <property type="term" value="P:nucleotide catabolic process"/>
    <property type="evidence" value="ECO:0007669"/>
    <property type="project" value="InterPro"/>
</dbReference>
<comment type="similarity">
    <text evidence="3">Belongs to the 5'-nucleotidase family.</text>
</comment>
<evidence type="ECO:0000256" key="1">
    <source>
        <dbReference type="ARBA" id="ARBA00022729"/>
    </source>
</evidence>
<evidence type="ECO:0000256" key="2">
    <source>
        <dbReference type="ARBA" id="ARBA00022737"/>
    </source>
</evidence>
<dbReference type="Gene3D" id="3.90.780.10">
    <property type="entry name" value="5'-Nucleotidase, C-terminal domain"/>
    <property type="match status" value="1"/>
</dbReference>
<feature type="domain" description="SLH" evidence="4">
    <location>
        <begin position="668"/>
        <end position="731"/>
    </location>
</feature>
<reference evidence="5 6" key="1">
    <citation type="journal article" date="2018" name="Nat. Biotechnol.">
        <title>A standardized bacterial taxonomy based on genome phylogeny substantially revises the tree of life.</title>
        <authorList>
            <person name="Parks D.H."/>
            <person name="Chuvochina M."/>
            <person name="Waite D.W."/>
            <person name="Rinke C."/>
            <person name="Skarshewski A."/>
            <person name="Chaumeil P.A."/>
            <person name="Hugenholtz P."/>
        </authorList>
    </citation>
    <scope>NUCLEOTIDE SEQUENCE [LARGE SCALE GENOMIC DNA]</scope>
    <source>
        <strain evidence="5">UBA10948</strain>
    </source>
</reference>
<dbReference type="Gene3D" id="3.60.21.10">
    <property type="match status" value="1"/>
</dbReference>
<dbReference type="GO" id="GO:0030288">
    <property type="term" value="C:outer membrane-bounded periplasmic space"/>
    <property type="evidence" value="ECO:0007669"/>
    <property type="project" value="TreeGrafter"/>
</dbReference>
<sequence>MKNRIVAAIFMLCTTLFLFGSFLPADASGEIVVLYTNDVHCSVDDNIGYAGLAAYKIEMEKLYGKDKVTLVDAGDAVQGSAIGYLSKGEYIIDIMNKVGYDVITLGNHEFDYGMDHLHELMKKLDANPISCNFKSLQTGDTVFKPYKIIDYGDTQIGFVGITTPKSITSSTPKYFQDSQGNYIYGFCENSTGKELYSAVQNAVNASLAEGADCVVAVGHCGIGDTYDPWESTDIIANTTGIDVFIDGHSHSTIKGKIYPNKDGKDVVLTSTGTRLASIGKLTRSSNGTITTDLITGYIDKDENIKGHINNIKVKNEKLLNTVVAKTDVTLLINNPMTGKRLIRKCETNLGDLVADAYRDLLGADIAVVNGGGIRADIAAGDITYNDIISVHPFGNLACLIAATGQEILDLLEMGARNTPGESGGFQQVSGLTYDIHTYIKPSVILDDKGNFVKVGGEYRVHNVMIGRKPLDLNKTYTVASHSYLIKNGGDGFGLFMDNKLLKDEVMIDYQVLISYITDKLGGVVGHEYKHMNGQGRIHIFQFKDIDNHWAKEAINDLSSSMILSGLGDGNFAPDRDLTRAEFAAIIVKALELKPENGVNPFNDVKATDWYYQYIATASKHNIISGYGNGKFGPQDQITSEQAMSIIARAMQVSGLKAEISQSEIPSLLNSFSINGTPSAWAQNSIALCVKTGIADKNNGNITAVKGILTRAEAAVMIRNYLEVTWGWQTLTAT</sequence>
<organism evidence="5 6">
    <name type="scientific">Syntrophomonas wolfei</name>
    <dbReference type="NCBI Taxonomy" id="863"/>
    <lineage>
        <taxon>Bacteria</taxon>
        <taxon>Bacillati</taxon>
        <taxon>Bacillota</taxon>
        <taxon>Clostridia</taxon>
        <taxon>Eubacteriales</taxon>
        <taxon>Syntrophomonadaceae</taxon>
        <taxon>Syntrophomonas</taxon>
    </lineage>
</organism>
<dbReference type="SUPFAM" id="SSF56300">
    <property type="entry name" value="Metallo-dependent phosphatases"/>
    <property type="match status" value="1"/>
</dbReference>
<dbReference type="GO" id="GO:0016788">
    <property type="term" value="F:hydrolase activity, acting on ester bonds"/>
    <property type="evidence" value="ECO:0007669"/>
    <property type="project" value="InterPro"/>
</dbReference>
<dbReference type="Pfam" id="PF02872">
    <property type="entry name" value="5_nucleotid_C"/>
    <property type="match status" value="1"/>
</dbReference>
<dbReference type="PANTHER" id="PTHR11575:SF24">
    <property type="entry name" value="5'-NUCLEOTIDASE"/>
    <property type="match status" value="1"/>
</dbReference>
<dbReference type="RefSeq" id="WP_276619005.1">
    <property type="nucleotide sequence ID" value="NZ_DCDX01000129.1"/>
</dbReference>